<dbReference type="SUPFAM" id="SSF53474">
    <property type="entry name" value="alpha/beta-Hydrolases"/>
    <property type="match status" value="1"/>
</dbReference>
<dbReference type="InterPro" id="IPR000073">
    <property type="entry name" value="AB_hydrolase_1"/>
</dbReference>
<dbReference type="Gene3D" id="3.40.50.1820">
    <property type="entry name" value="alpha/beta hydrolase"/>
    <property type="match status" value="1"/>
</dbReference>
<evidence type="ECO:0000256" key="2">
    <source>
        <dbReference type="ARBA" id="ARBA00038334"/>
    </source>
</evidence>
<evidence type="ECO:0000313" key="4">
    <source>
        <dbReference type="Proteomes" id="UP000694865"/>
    </source>
</evidence>
<keyword evidence="1" id="KW-0378">Hydrolase</keyword>
<sequence>MASIIESVITWGFACFYGSLVAIRTLFRIIIHPVNSLTVKRRDTAPKCLNDPSLGDHRYLRTKELKIHYVANGDTNKPLMLLVHGFPEFWYSWRYQMKEFSNDYRVVAIDMRGYGDSDKPSGIAPYTIDYLTGDLRDAIPALGYSSCVLVAHDWGAAVAWQFAMEYPVLVDKLIIMNGPHPKRMQKLIQSSRKQFFMSWYMFFFQLPYLPEFVLSMSDYNGIKAMFHGRGVGLRNRDNITADDLEAFKHNCQREGALTAMINYYRAALRYTPKLKSAVITSPTLLIWGEEDTALDIALTEGLEKYVHDINVKLIPGASHWVQQDQPELVNEAMYDFLQG</sequence>
<name>A0ABM0GYU7_SACKO</name>
<feature type="domain" description="AB hydrolase-1" evidence="3">
    <location>
        <begin position="78"/>
        <end position="323"/>
    </location>
</feature>
<dbReference type="PRINTS" id="PR00412">
    <property type="entry name" value="EPOXHYDRLASE"/>
</dbReference>
<dbReference type="Pfam" id="PF00561">
    <property type="entry name" value="Abhydrolase_1"/>
    <property type="match status" value="1"/>
</dbReference>
<evidence type="ECO:0000259" key="3">
    <source>
        <dbReference type="Pfam" id="PF00561"/>
    </source>
</evidence>
<dbReference type="GeneID" id="100376692"/>
<accession>A0ABM0GYU7</accession>
<evidence type="ECO:0000313" key="5">
    <source>
        <dbReference type="RefSeq" id="XP_002740423.1"/>
    </source>
</evidence>
<dbReference type="RefSeq" id="XP_002740423.1">
    <property type="nucleotide sequence ID" value="XM_002740377.2"/>
</dbReference>
<dbReference type="PRINTS" id="PR00111">
    <property type="entry name" value="ABHYDROLASE"/>
</dbReference>
<evidence type="ECO:0000256" key="1">
    <source>
        <dbReference type="ARBA" id="ARBA00022801"/>
    </source>
</evidence>
<dbReference type="PANTHER" id="PTHR43329">
    <property type="entry name" value="EPOXIDE HYDROLASE"/>
    <property type="match status" value="1"/>
</dbReference>
<keyword evidence="4" id="KW-1185">Reference proteome</keyword>
<protein>
    <submittedName>
        <fullName evidence="5">Epoxide hydrolase 4-like</fullName>
    </submittedName>
</protein>
<dbReference type="InterPro" id="IPR029058">
    <property type="entry name" value="AB_hydrolase_fold"/>
</dbReference>
<organism evidence="4 5">
    <name type="scientific">Saccoglossus kowalevskii</name>
    <name type="common">Acorn worm</name>
    <dbReference type="NCBI Taxonomy" id="10224"/>
    <lineage>
        <taxon>Eukaryota</taxon>
        <taxon>Metazoa</taxon>
        <taxon>Hemichordata</taxon>
        <taxon>Enteropneusta</taxon>
        <taxon>Harrimaniidae</taxon>
        <taxon>Saccoglossus</taxon>
    </lineage>
</organism>
<gene>
    <name evidence="5" type="primary">LOC100376692</name>
</gene>
<reference evidence="5" key="1">
    <citation type="submission" date="2025-08" db="UniProtKB">
        <authorList>
            <consortium name="RefSeq"/>
        </authorList>
    </citation>
    <scope>IDENTIFICATION</scope>
    <source>
        <tissue evidence="5">Testes</tissue>
    </source>
</reference>
<dbReference type="InterPro" id="IPR000639">
    <property type="entry name" value="Epox_hydrolase-like"/>
</dbReference>
<comment type="similarity">
    <text evidence="2">Belongs to the AB hydrolase superfamily. Epoxide hydrolase family.</text>
</comment>
<dbReference type="Proteomes" id="UP000694865">
    <property type="component" value="Unplaced"/>
</dbReference>
<proteinExistence type="inferred from homology"/>